<evidence type="ECO:0000313" key="13">
    <source>
        <dbReference type="Proteomes" id="UP000199548"/>
    </source>
</evidence>
<comment type="similarity">
    <text evidence="2">Belongs to the TonB family.</text>
</comment>
<dbReference type="GO" id="GO:0015031">
    <property type="term" value="P:protein transport"/>
    <property type="evidence" value="ECO:0007669"/>
    <property type="project" value="UniProtKB-KW"/>
</dbReference>
<dbReference type="PROSITE" id="PS52015">
    <property type="entry name" value="TONB_CTD"/>
    <property type="match status" value="1"/>
</dbReference>
<dbReference type="InterPro" id="IPR051045">
    <property type="entry name" value="TonB-dependent_transducer"/>
</dbReference>
<evidence type="ECO:0000313" key="12">
    <source>
        <dbReference type="EMBL" id="SFI97401.1"/>
    </source>
</evidence>
<keyword evidence="9" id="KW-0472">Membrane</keyword>
<dbReference type="InterPro" id="IPR006260">
    <property type="entry name" value="TonB/TolA_C"/>
</dbReference>
<dbReference type="OrthoDB" id="9792439at2"/>
<evidence type="ECO:0000256" key="8">
    <source>
        <dbReference type="ARBA" id="ARBA00022989"/>
    </source>
</evidence>
<evidence type="ECO:0000256" key="5">
    <source>
        <dbReference type="ARBA" id="ARBA00022519"/>
    </source>
</evidence>
<keyword evidence="7" id="KW-0653">Protein transport</keyword>
<accession>A0A1I3MKF1</accession>
<proteinExistence type="inferred from homology"/>
<evidence type="ECO:0000259" key="11">
    <source>
        <dbReference type="PROSITE" id="PS52015"/>
    </source>
</evidence>
<evidence type="ECO:0000256" key="7">
    <source>
        <dbReference type="ARBA" id="ARBA00022927"/>
    </source>
</evidence>
<sequence>MRYRIVTALAALVVGACSSGPQSFKVDVYDTKPASPDQESQTVVRPLHPIAAGRRSCQMASPKYPKASFDAGERGVVKARIFLDPDGKFEKSEVVQSSGYPRLDEAAIESLKYTSCEPLMIDGKPVRASYVLPISFDINGR</sequence>
<dbReference type="InterPro" id="IPR037682">
    <property type="entry name" value="TonB_C"/>
</dbReference>
<organism evidence="12 13">
    <name type="scientific">Paraburkholderia megapolitana</name>
    <dbReference type="NCBI Taxonomy" id="420953"/>
    <lineage>
        <taxon>Bacteria</taxon>
        <taxon>Pseudomonadati</taxon>
        <taxon>Pseudomonadota</taxon>
        <taxon>Betaproteobacteria</taxon>
        <taxon>Burkholderiales</taxon>
        <taxon>Burkholderiaceae</taxon>
        <taxon>Paraburkholderia</taxon>
    </lineage>
</organism>
<protein>
    <submittedName>
        <fullName evidence="12">Protein TonB</fullName>
    </submittedName>
</protein>
<dbReference type="EMBL" id="FOQU01000005">
    <property type="protein sequence ID" value="SFI97401.1"/>
    <property type="molecule type" value="Genomic_DNA"/>
</dbReference>
<keyword evidence="13" id="KW-1185">Reference proteome</keyword>
<feature type="chain" id="PRO_5011578188" evidence="10">
    <location>
        <begin position="20"/>
        <end position="141"/>
    </location>
</feature>
<evidence type="ECO:0000256" key="4">
    <source>
        <dbReference type="ARBA" id="ARBA00022475"/>
    </source>
</evidence>
<keyword evidence="4" id="KW-1003">Cell membrane</keyword>
<feature type="signal peptide" evidence="10">
    <location>
        <begin position="1"/>
        <end position="19"/>
    </location>
</feature>
<evidence type="ECO:0000256" key="2">
    <source>
        <dbReference type="ARBA" id="ARBA00006555"/>
    </source>
</evidence>
<evidence type="ECO:0000256" key="1">
    <source>
        <dbReference type="ARBA" id="ARBA00004383"/>
    </source>
</evidence>
<feature type="domain" description="TonB C-terminal" evidence="11">
    <location>
        <begin position="49"/>
        <end position="141"/>
    </location>
</feature>
<keyword evidence="6" id="KW-0812">Transmembrane</keyword>
<evidence type="ECO:0000256" key="6">
    <source>
        <dbReference type="ARBA" id="ARBA00022692"/>
    </source>
</evidence>
<keyword evidence="3" id="KW-0813">Transport</keyword>
<dbReference type="GO" id="GO:0005886">
    <property type="term" value="C:plasma membrane"/>
    <property type="evidence" value="ECO:0007669"/>
    <property type="project" value="UniProtKB-SubCell"/>
</dbReference>
<keyword evidence="10" id="KW-0732">Signal</keyword>
<dbReference type="Gene3D" id="3.30.1150.10">
    <property type="match status" value="1"/>
</dbReference>
<dbReference type="AlphaFoldDB" id="A0A1I3MKF1"/>
<reference evidence="12 13" key="1">
    <citation type="submission" date="2016-10" db="EMBL/GenBank/DDBJ databases">
        <authorList>
            <person name="de Groot N.N."/>
        </authorList>
    </citation>
    <scope>NUCLEOTIDE SEQUENCE [LARGE SCALE GENOMIC DNA]</scope>
    <source>
        <strain evidence="12 13">LMG 23650</strain>
    </source>
</reference>
<dbReference type="PANTHER" id="PTHR33446">
    <property type="entry name" value="PROTEIN TONB-RELATED"/>
    <property type="match status" value="1"/>
</dbReference>
<evidence type="ECO:0000256" key="9">
    <source>
        <dbReference type="ARBA" id="ARBA00023136"/>
    </source>
</evidence>
<dbReference type="PROSITE" id="PS51257">
    <property type="entry name" value="PROKAR_LIPOPROTEIN"/>
    <property type="match status" value="1"/>
</dbReference>
<name>A0A1I3MKF1_9BURK</name>
<keyword evidence="5" id="KW-0997">Cell inner membrane</keyword>
<evidence type="ECO:0000256" key="10">
    <source>
        <dbReference type="SAM" id="SignalP"/>
    </source>
</evidence>
<dbReference type="NCBIfam" id="TIGR01352">
    <property type="entry name" value="tonB_Cterm"/>
    <property type="match status" value="1"/>
</dbReference>
<dbReference type="RefSeq" id="WP_091012936.1">
    <property type="nucleotide sequence ID" value="NZ_CP041745.1"/>
</dbReference>
<evidence type="ECO:0000256" key="3">
    <source>
        <dbReference type="ARBA" id="ARBA00022448"/>
    </source>
</evidence>
<dbReference type="Proteomes" id="UP000199548">
    <property type="component" value="Unassembled WGS sequence"/>
</dbReference>
<keyword evidence="8" id="KW-1133">Transmembrane helix</keyword>
<comment type="subcellular location">
    <subcellularLocation>
        <location evidence="1">Cell inner membrane</location>
        <topology evidence="1">Single-pass membrane protein</topology>
        <orientation evidence="1">Periplasmic side</orientation>
    </subcellularLocation>
</comment>
<dbReference type="Pfam" id="PF03544">
    <property type="entry name" value="TonB_C"/>
    <property type="match status" value="1"/>
</dbReference>
<dbReference type="GO" id="GO:0055085">
    <property type="term" value="P:transmembrane transport"/>
    <property type="evidence" value="ECO:0007669"/>
    <property type="project" value="InterPro"/>
</dbReference>
<dbReference type="STRING" id="420953.SAMN05192543_1058"/>
<gene>
    <name evidence="12" type="ORF">SAMN05192543_1058</name>
</gene>
<dbReference type="SUPFAM" id="SSF74653">
    <property type="entry name" value="TolA/TonB C-terminal domain"/>
    <property type="match status" value="1"/>
</dbReference>